<feature type="compositionally biased region" description="Polar residues" evidence="1">
    <location>
        <begin position="1"/>
        <end position="18"/>
    </location>
</feature>
<dbReference type="EMBL" id="JACXVP010000005">
    <property type="protein sequence ID" value="KAG5606033.1"/>
    <property type="molecule type" value="Genomic_DNA"/>
</dbReference>
<keyword evidence="3" id="KW-1185">Reference proteome</keyword>
<protein>
    <submittedName>
        <fullName evidence="2">Uncharacterized protein</fullName>
    </submittedName>
</protein>
<organism evidence="2 3">
    <name type="scientific">Solanum commersonii</name>
    <name type="common">Commerson's wild potato</name>
    <name type="synonym">Commerson's nightshade</name>
    <dbReference type="NCBI Taxonomy" id="4109"/>
    <lineage>
        <taxon>Eukaryota</taxon>
        <taxon>Viridiplantae</taxon>
        <taxon>Streptophyta</taxon>
        <taxon>Embryophyta</taxon>
        <taxon>Tracheophyta</taxon>
        <taxon>Spermatophyta</taxon>
        <taxon>Magnoliopsida</taxon>
        <taxon>eudicotyledons</taxon>
        <taxon>Gunneridae</taxon>
        <taxon>Pentapetalae</taxon>
        <taxon>asterids</taxon>
        <taxon>lamiids</taxon>
        <taxon>Solanales</taxon>
        <taxon>Solanaceae</taxon>
        <taxon>Solanoideae</taxon>
        <taxon>Solaneae</taxon>
        <taxon>Solanum</taxon>
    </lineage>
</organism>
<comment type="caution">
    <text evidence="2">The sequence shown here is derived from an EMBL/GenBank/DDBJ whole genome shotgun (WGS) entry which is preliminary data.</text>
</comment>
<accession>A0A9J5YZF3</accession>
<evidence type="ECO:0000256" key="1">
    <source>
        <dbReference type="SAM" id="MobiDB-lite"/>
    </source>
</evidence>
<feature type="region of interest" description="Disordered" evidence="1">
    <location>
        <begin position="83"/>
        <end position="117"/>
    </location>
</feature>
<evidence type="ECO:0000313" key="3">
    <source>
        <dbReference type="Proteomes" id="UP000824120"/>
    </source>
</evidence>
<feature type="compositionally biased region" description="Polar residues" evidence="1">
    <location>
        <begin position="83"/>
        <end position="112"/>
    </location>
</feature>
<dbReference type="Proteomes" id="UP000824120">
    <property type="component" value="Chromosome 5"/>
</dbReference>
<feature type="region of interest" description="Disordered" evidence="1">
    <location>
        <begin position="1"/>
        <end position="29"/>
    </location>
</feature>
<sequence length="200" mass="22348">MHLNYNSSQDHHQQQPYRSNKGKGKVANVHGQPAVDVSDKGKGLAIQNEDQTVSLTKEEYERMMHLLRHAAPIYDNQRNTSVVTSNSGPATITPSYSQNDGVPETQPTQPQRRSTRTHKAPTYLLDYVCPTPKATTCSTPLSLSSLFCRHSHIAPDVLALTSQHLVNNIIQYTVLILQNCFFILPTMESITPLKLNIELD</sequence>
<proteinExistence type="predicted"/>
<gene>
    <name evidence="2" type="ORF">H5410_027525</name>
</gene>
<name>A0A9J5YZF3_SOLCO</name>
<reference evidence="2 3" key="1">
    <citation type="submission" date="2020-09" db="EMBL/GenBank/DDBJ databases">
        <title>De no assembly of potato wild relative species, Solanum commersonii.</title>
        <authorList>
            <person name="Cho K."/>
        </authorList>
    </citation>
    <scope>NUCLEOTIDE SEQUENCE [LARGE SCALE GENOMIC DNA]</scope>
    <source>
        <strain evidence="2">LZ3.2</strain>
        <tissue evidence="2">Leaf</tissue>
    </source>
</reference>
<dbReference type="AlphaFoldDB" id="A0A9J5YZF3"/>
<dbReference type="OrthoDB" id="10366949at2759"/>
<evidence type="ECO:0000313" key="2">
    <source>
        <dbReference type="EMBL" id="KAG5606033.1"/>
    </source>
</evidence>